<evidence type="ECO:0000256" key="4">
    <source>
        <dbReference type="ARBA" id="ARBA00022723"/>
    </source>
</evidence>
<feature type="chain" id="PRO_5002162482" description="Heme haloperoxidase family profile domain-containing protein" evidence="8">
    <location>
        <begin position="23"/>
        <end position="376"/>
    </location>
</feature>
<dbReference type="Proteomes" id="UP000054166">
    <property type="component" value="Unassembled WGS sequence"/>
</dbReference>
<organism evidence="10 11">
    <name type="scientific">Piloderma croceum (strain F 1598)</name>
    <dbReference type="NCBI Taxonomy" id="765440"/>
    <lineage>
        <taxon>Eukaryota</taxon>
        <taxon>Fungi</taxon>
        <taxon>Dikarya</taxon>
        <taxon>Basidiomycota</taxon>
        <taxon>Agaricomycotina</taxon>
        <taxon>Agaricomycetes</taxon>
        <taxon>Agaricomycetidae</taxon>
        <taxon>Atheliales</taxon>
        <taxon>Atheliaceae</taxon>
        <taxon>Piloderma</taxon>
    </lineage>
</organism>
<dbReference type="Pfam" id="PF01328">
    <property type="entry name" value="Peroxidase_2"/>
    <property type="match status" value="1"/>
</dbReference>
<evidence type="ECO:0000259" key="9">
    <source>
        <dbReference type="PROSITE" id="PS51405"/>
    </source>
</evidence>
<evidence type="ECO:0000313" key="10">
    <source>
        <dbReference type="EMBL" id="KIM85662.1"/>
    </source>
</evidence>
<dbReference type="PANTHER" id="PTHR33577">
    <property type="entry name" value="STERIGMATOCYSTIN BIOSYNTHESIS PEROXIDASE STCC-RELATED"/>
    <property type="match status" value="1"/>
</dbReference>
<evidence type="ECO:0000256" key="3">
    <source>
        <dbReference type="ARBA" id="ARBA00022617"/>
    </source>
</evidence>
<keyword evidence="3" id="KW-0349">Heme</keyword>
<evidence type="ECO:0000313" key="11">
    <source>
        <dbReference type="Proteomes" id="UP000054166"/>
    </source>
</evidence>
<dbReference type="AlphaFoldDB" id="A0A0C3C7M4"/>
<keyword evidence="6" id="KW-0408">Iron</keyword>
<proteinExistence type="inferred from homology"/>
<dbReference type="GO" id="GO:0004601">
    <property type="term" value="F:peroxidase activity"/>
    <property type="evidence" value="ECO:0007669"/>
    <property type="project" value="UniProtKB-KW"/>
</dbReference>
<name>A0A0C3C7M4_PILCF</name>
<dbReference type="PROSITE" id="PS51405">
    <property type="entry name" value="HEME_HALOPEROXIDASE"/>
    <property type="match status" value="1"/>
</dbReference>
<dbReference type="SUPFAM" id="SSF47571">
    <property type="entry name" value="Cloroperoxidase"/>
    <property type="match status" value="1"/>
</dbReference>
<evidence type="ECO:0000256" key="6">
    <source>
        <dbReference type="ARBA" id="ARBA00023004"/>
    </source>
</evidence>
<comment type="cofactor">
    <cofactor evidence="1">
        <name>heme b</name>
        <dbReference type="ChEBI" id="CHEBI:60344"/>
    </cofactor>
</comment>
<dbReference type="InterPro" id="IPR036851">
    <property type="entry name" value="Chloroperoxidase-like_sf"/>
</dbReference>
<dbReference type="GO" id="GO:0046872">
    <property type="term" value="F:metal ion binding"/>
    <property type="evidence" value="ECO:0007669"/>
    <property type="project" value="UniProtKB-KW"/>
</dbReference>
<keyword evidence="5" id="KW-0560">Oxidoreductase</keyword>
<dbReference type="OrthoDB" id="2542103at2759"/>
<dbReference type="EMBL" id="KN832984">
    <property type="protein sequence ID" value="KIM85662.1"/>
    <property type="molecule type" value="Genomic_DNA"/>
</dbReference>
<dbReference type="STRING" id="765440.A0A0C3C7M4"/>
<reference evidence="10 11" key="1">
    <citation type="submission" date="2014-04" db="EMBL/GenBank/DDBJ databases">
        <authorList>
            <consortium name="DOE Joint Genome Institute"/>
            <person name="Kuo A."/>
            <person name="Tarkka M."/>
            <person name="Buscot F."/>
            <person name="Kohler A."/>
            <person name="Nagy L.G."/>
            <person name="Floudas D."/>
            <person name="Copeland A."/>
            <person name="Barry K.W."/>
            <person name="Cichocki N."/>
            <person name="Veneault-Fourrey C."/>
            <person name="LaButti K."/>
            <person name="Lindquist E.A."/>
            <person name="Lipzen A."/>
            <person name="Lundell T."/>
            <person name="Morin E."/>
            <person name="Murat C."/>
            <person name="Sun H."/>
            <person name="Tunlid A."/>
            <person name="Henrissat B."/>
            <person name="Grigoriev I.V."/>
            <person name="Hibbett D.S."/>
            <person name="Martin F."/>
            <person name="Nordberg H.P."/>
            <person name="Cantor M.N."/>
            <person name="Hua S.X."/>
        </authorList>
    </citation>
    <scope>NUCLEOTIDE SEQUENCE [LARGE SCALE GENOMIC DNA]</scope>
    <source>
        <strain evidence="10 11">F 1598</strain>
    </source>
</reference>
<dbReference type="HOGENOM" id="CLU_029871_0_0_1"/>
<reference evidence="11" key="2">
    <citation type="submission" date="2015-01" db="EMBL/GenBank/DDBJ databases">
        <title>Evolutionary Origins and Diversification of the Mycorrhizal Mutualists.</title>
        <authorList>
            <consortium name="DOE Joint Genome Institute"/>
            <consortium name="Mycorrhizal Genomics Consortium"/>
            <person name="Kohler A."/>
            <person name="Kuo A."/>
            <person name="Nagy L.G."/>
            <person name="Floudas D."/>
            <person name="Copeland A."/>
            <person name="Barry K.W."/>
            <person name="Cichocki N."/>
            <person name="Veneault-Fourrey C."/>
            <person name="LaButti K."/>
            <person name="Lindquist E.A."/>
            <person name="Lipzen A."/>
            <person name="Lundell T."/>
            <person name="Morin E."/>
            <person name="Murat C."/>
            <person name="Riley R."/>
            <person name="Ohm R."/>
            <person name="Sun H."/>
            <person name="Tunlid A."/>
            <person name="Henrissat B."/>
            <person name="Grigoriev I.V."/>
            <person name="Hibbett D.S."/>
            <person name="Martin F."/>
        </authorList>
    </citation>
    <scope>NUCLEOTIDE SEQUENCE [LARGE SCALE GENOMIC DNA]</scope>
    <source>
        <strain evidence="11">F 1598</strain>
    </source>
</reference>
<keyword evidence="11" id="KW-1185">Reference proteome</keyword>
<evidence type="ECO:0000256" key="1">
    <source>
        <dbReference type="ARBA" id="ARBA00001970"/>
    </source>
</evidence>
<dbReference type="InParanoid" id="A0A0C3C7M4"/>
<evidence type="ECO:0000256" key="8">
    <source>
        <dbReference type="SAM" id="SignalP"/>
    </source>
</evidence>
<keyword evidence="8" id="KW-0732">Signal</keyword>
<comment type="similarity">
    <text evidence="7">Belongs to the chloroperoxidase family.</text>
</comment>
<dbReference type="InterPro" id="IPR000028">
    <property type="entry name" value="Chloroperoxidase"/>
</dbReference>
<dbReference type="Gene3D" id="1.10.489.10">
    <property type="entry name" value="Chloroperoxidase-like"/>
    <property type="match status" value="1"/>
</dbReference>
<dbReference type="PANTHER" id="PTHR33577:SF16">
    <property type="entry name" value="HEME HALOPEROXIDASE FAMILY PROFILE DOMAIN-CONTAINING PROTEIN"/>
    <property type="match status" value="1"/>
</dbReference>
<keyword evidence="4" id="KW-0479">Metal-binding</keyword>
<sequence length="376" mass="41971">MQYSILLTLLVSLPFRPNHVLAFPQYGSLAGLSSRQLAEILPTLQARTDIIPPPGPMNDTSTKLVNDKEHPYIPPGPDDIRGPCPAMNTLANHGYIPRNGIARPSQIVAGVQEAFNMGNDLAKAQVYGNHILNGNLITDLLSIGRKTSLTGPDPPSFSVGGLNKHNTFEGDASVSRADFYFGDNHSYNETVFEEFIRASRKSVDGRFDSKVLLDLRYQRFKDSIATNPTFNYLTNRYFAAYQEGVFTYMLFVDGLSKYPRRLDMDAARSFFQFGKMPDGFHRANQPLSSLENAQLVDELVNAHPNITTGQNNGTVNSFTAVPLSWPFPICLGYKDFVEQFVPLYPNVTGDLRKSLEINLHYFYEGFTSANCTEIFL</sequence>
<feature type="domain" description="Heme haloperoxidase family profile" evidence="9">
    <location>
        <begin position="68"/>
        <end position="297"/>
    </location>
</feature>
<evidence type="ECO:0000256" key="5">
    <source>
        <dbReference type="ARBA" id="ARBA00023002"/>
    </source>
</evidence>
<evidence type="ECO:0000256" key="2">
    <source>
        <dbReference type="ARBA" id="ARBA00022559"/>
    </source>
</evidence>
<feature type="signal peptide" evidence="8">
    <location>
        <begin position="1"/>
        <end position="22"/>
    </location>
</feature>
<accession>A0A0C3C7M4</accession>
<keyword evidence="2" id="KW-0575">Peroxidase</keyword>
<protein>
    <recommendedName>
        <fullName evidence="9">Heme haloperoxidase family profile domain-containing protein</fullName>
    </recommendedName>
</protein>
<gene>
    <name evidence="10" type="ORF">PILCRDRAFT_340227</name>
</gene>
<evidence type="ECO:0000256" key="7">
    <source>
        <dbReference type="ARBA" id="ARBA00025795"/>
    </source>
</evidence>